<dbReference type="CDD" id="cd06849">
    <property type="entry name" value="lipoyl_domain"/>
    <property type="match status" value="1"/>
</dbReference>
<organism evidence="11 12">
    <name type="scientific">Paenirhodobacter populi</name>
    <dbReference type="NCBI Taxonomy" id="2306993"/>
    <lineage>
        <taxon>Bacteria</taxon>
        <taxon>Pseudomonadati</taxon>
        <taxon>Pseudomonadota</taxon>
        <taxon>Alphaproteobacteria</taxon>
        <taxon>Rhodobacterales</taxon>
        <taxon>Rhodobacter group</taxon>
        <taxon>Paenirhodobacter</taxon>
    </lineage>
</organism>
<keyword evidence="5 8" id="KW-0012">Acyltransferase</keyword>
<dbReference type="GO" id="GO:0006086">
    <property type="term" value="P:pyruvate decarboxylation to acetyl-CoA"/>
    <property type="evidence" value="ECO:0007669"/>
    <property type="project" value="InterPro"/>
</dbReference>
<feature type="domain" description="Lipoyl-binding" evidence="9">
    <location>
        <begin position="2"/>
        <end position="77"/>
    </location>
</feature>
<name>A0A443IMU2_9RHOB</name>
<evidence type="ECO:0000259" key="10">
    <source>
        <dbReference type="PROSITE" id="PS51826"/>
    </source>
</evidence>
<dbReference type="SUPFAM" id="SSF47005">
    <property type="entry name" value="Peripheral subunit-binding domain of 2-oxo acid dehydrogenase complex"/>
    <property type="match status" value="1"/>
</dbReference>
<dbReference type="FunFam" id="3.30.559.10:FF:000003">
    <property type="entry name" value="Acetyltransferase component of pyruvate dehydrogenase complex"/>
    <property type="match status" value="1"/>
</dbReference>
<dbReference type="EMBL" id="SAUW01000027">
    <property type="protein sequence ID" value="RWR06548.1"/>
    <property type="molecule type" value="Genomic_DNA"/>
</dbReference>
<keyword evidence="12" id="KW-1185">Reference proteome</keyword>
<comment type="function">
    <text evidence="6">The pyruvate dehydrogenase complex catalyzes the overall conversion of pyruvate to acetyl-CoA and CO(2). It contains multiple copies of three enzymatic components: pyruvate dehydrogenase (E1), dihydrolipoamide acetyltransferase (E2) and lipoamide dehydrogenase (E3).</text>
</comment>
<protein>
    <recommendedName>
        <fullName evidence="8">Acetyltransferase component of pyruvate dehydrogenase complex</fullName>
        <ecNumber evidence="8">2.3.1.12</ecNumber>
    </recommendedName>
</protein>
<dbReference type="Pfam" id="PF00364">
    <property type="entry name" value="Biotin_lipoyl"/>
    <property type="match status" value="1"/>
</dbReference>
<evidence type="ECO:0000256" key="4">
    <source>
        <dbReference type="ARBA" id="ARBA00022823"/>
    </source>
</evidence>
<comment type="catalytic activity">
    <reaction evidence="7 8">
        <text>N(6)-[(R)-dihydrolipoyl]-L-lysyl-[protein] + acetyl-CoA = N(6)-[(R)-S(8)-acetyldihydrolipoyl]-L-lysyl-[protein] + CoA</text>
        <dbReference type="Rhea" id="RHEA:17017"/>
        <dbReference type="Rhea" id="RHEA-COMP:10475"/>
        <dbReference type="Rhea" id="RHEA-COMP:10478"/>
        <dbReference type="ChEBI" id="CHEBI:57287"/>
        <dbReference type="ChEBI" id="CHEBI:57288"/>
        <dbReference type="ChEBI" id="CHEBI:83100"/>
        <dbReference type="ChEBI" id="CHEBI:83111"/>
        <dbReference type="EC" id="2.3.1.12"/>
    </reaction>
</comment>
<keyword evidence="4 8" id="KW-0450">Lipoyl</keyword>
<dbReference type="InterPro" id="IPR045257">
    <property type="entry name" value="E2/Pdx1"/>
</dbReference>
<evidence type="ECO:0000256" key="3">
    <source>
        <dbReference type="ARBA" id="ARBA00022679"/>
    </source>
</evidence>
<dbReference type="RefSeq" id="WP_128270742.1">
    <property type="nucleotide sequence ID" value="NZ_SAUW01000027.1"/>
</dbReference>
<comment type="similarity">
    <text evidence="1 8">Belongs to the 2-oxoacid dehydrogenase family.</text>
</comment>
<dbReference type="PROSITE" id="PS50968">
    <property type="entry name" value="BIOTINYL_LIPOYL"/>
    <property type="match status" value="1"/>
</dbReference>
<dbReference type="AlphaFoldDB" id="A0A443IMU2"/>
<evidence type="ECO:0000256" key="5">
    <source>
        <dbReference type="ARBA" id="ARBA00023315"/>
    </source>
</evidence>
<dbReference type="SUPFAM" id="SSF52777">
    <property type="entry name" value="CoA-dependent acyltransferases"/>
    <property type="match status" value="1"/>
</dbReference>
<dbReference type="Gene3D" id="3.30.559.10">
    <property type="entry name" value="Chloramphenicol acetyltransferase-like domain"/>
    <property type="match status" value="1"/>
</dbReference>
<dbReference type="InterPro" id="IPR000089">
    <property type="entry name" value="Biotin_lipoyl"/>
</dbReference>
<dbReference type="PANTHER" id="PTHR23151">
    <property type="entry name" value="DIHYDROLIPOAMIDE ACETYL/SUCCINYL-TRANSFERASE-RELATED"/>
    <property type="match status" value="1"/>
</dbReference>
<reference evidence="11 12" key="2">
    <citation type="submission" date="2019-01" db="EMBL/GenBank/DDBJ databases">
        <authorList>
            <person name="Li Y."/>
        </authorList>
    </citation>
    <scope>NUCLEOTIDE SEQUENCE [LARGE SCALE GENOMIC DNA]</scope>
    <source>
        <strain evidence="11 12">2D-5</strain>
    </source>
</reference>
<dbReference type="InterPro" id="IPR004167">
    <property type="entry name" value="PSBD"/>
</dbReference>
<dbReference type="EC" id="2.3.1.12" evidence="8"/>
<evidence type="ECO:0000256" key="7">
    <source>
        <dbReference type="ARBA" id="ARBA00048370"/>
    </source>
</evidence>
<evidence type="ECO:0000256" key="8">
    <source>
        <dbReference type="RuleBase" id="RU361137"/>
    </source>
</evidence>
<dbReference type="InterPro" id="IPR006257">
    <property type="entry name" value="LAT1"/>
</dbReference>
<sequence>MAVDIILPSMSAGMEDAVIARWLVAVGDRVAKGQALAEVETDKATMELEAEADGIVGSLAVDDGKRADVGQVIAVLLAEGESLPQGGVTSAPAAAAVPVPTPVSPAAPAAGTNEAGERKHLASPVARRMAAAAGLDLSGLTGSGPKGRIVKLDVARLIAAAPAPSAAVASATPTAPAAKAPGQLPVGIGPFTATPVSNMRRVIARRLVEAKQTVPHFYLGVDCELDALMALRTQINEGRDKAEKISVNDFVIKACARALRKVPEANVIWNDDEILTLADVDISVAVATEGGLLTPILRSADRMSLGTLSAEMKSLASRARGGKLKPEEYQGGGFSISNLGMYGVKTFSAIINPPQSCILAVGAIERRPVGRGDQIVLADVMNATLSVDHRSVDGALGAQVLAAFKEGIENPMSLLL</sequence>
<comment type="subunit">
    <text evidence="2">Forms a 24-polypeptide structural core with octahedral symmetry.</text>
</comment>
<dbReference type="InterPro" id="IPR023213">
    <property type="entry name" value="CAT-like_dom_sf"/>
</dbReference>
<evidence type="ECO:0000256" key="2">
    <source>
        <dbReference type="ARBA" id="ARBA00011484"/>
    </source>
</evidence>
<dbReference type="InterPro" id="IPR003016">
    <property type="entry name" value="2-oxoA_DH_lipoyl-BS"/>
</dbReference>
<dbReference type="InterPro" id="IPR011053">
    <property type="entry name" value="Single_hybrid_motif"/>
</dbReference>
<comment type="cofactor">
    <cofactor evidence="8">
        <name>(R)-lipoate</name>
        <dbReference type="ChEBI" id="CHEBI:83088"/>
    </cofactor>
    <text evidence="8">Binds 1 lipoyl cofactor covalently.</text>
</comment>
<gene>
    <name evidence="11" type="ORF">D2T33_18250</name>
</gene>
<dbReference type="Gene3D" id="2.40.50.100">
    <property type="match status" value="1"/>
</dbReference>
<feature type="domain" description="Peripheral subunit-binding (PSBD)" evidence="10">
    <location>
        <begin position="121"/>
        <end position="158"/>
    </location>
</feature>
<dbReference type="InterPro" id="IPR036625">
    <property type="entry name" value="E3-bd_dom_sf"/>
</dbReference>
<dbReference type="PROSITE" id="PS00189">
    <property type="entry name" value="LIPOYL"/>
    <property type="match status" value="1"/>
</dbReference>
<dbReference type="PANTHER" id="PTHR23151:SF90">
    <property type="entry name" value="DIHYDROLIPOYLLYSINE-RESIDUE ACETYLTRANSFERASE COMPONENT OF PYRUVATE DEHYDROGENASE COMPLEX, MITOCHONDRIAL-RELATED"/>
    <property type="match status" value="1"/>
</dbReference>
<keyword evidence="3 8" id="KW-0808">Transferase</keyword>
<evidence type="ECO:0000259" key="9">
    <source>
        <dbReference type="PROSITE" id="PS50968"/>
    </source>
</evidence>
<dbReference type="GO" id="GO:0004742">
    <property type="term" value="F:dihydrolipoyllysine-residue acetyltransferase activity"/>
    <property type="evidence" value="ECO:0007669"/>
    <property type="project" value="UniProtKB-UniRule"/>
</dbReference>
<dbReference type="PROSITE" id="PS51826">
    <property type="entry name" value="PSBD"/>
    <property type="match status" value="1"/>
</dbReference>
<keyword evidence="11" id="KW-0670">Pyruvate</keyword>
<dbReference type="SUPFAM" id="SSF51230">
    <property type="entry name" value="Single hybrid motif"/>
    <property type="match status" value="1"/>
</dbReference>
<evidence type="ECO:0000313" key="12">
    <source>
        <dbReference type="Proteomes" id="UP000285710"/>
    </source>
</evidence>
<reference evidence="11 12" key="1">
    <citation type="submission" date="2019-01" db="EMBL/GenBank/DDBJ databases">
        <title>Sinorhodobacter populi sp. nov. isolated from the symptomatic bark tissue of Populus euramericana canker.</title>
        <authorList>
            <person name="Xu G."/>
        </authorList>
    </citation>
    <scope>NUCLEOTIDE SEQUENCE [LARGE SCALE GENOMIC DNA]</scope>
    <source>
        <strain evidence="11 12">2D-5</strain>
    </source>
</reference>
<dbReference type="Pfam" id="PF02817">
    <property type="entry name" value="E3_binding"/>
    <property type="match status" value="1"/>
</dbReference>
<comment type="caution">
    <text evidence="11">The sequence shown here is derived from an EMBL/GenBank/DDBJ whole genome shotgun (WGS) entry which is preliminary data.</text>
</comment>
<dbReference type="Gene3D" id="4.10.320.10">
    <property type="entry name" value="E3-binding domain"/>
    <property type="match status" value="1"/>
</dbReference>
<evidence type="ECO:0000256" key="6">
    <source>
        <dbReference type="ARBA" id="ARBA00025211"/>
    </source>
</evidence>
<dbReference type="GO" id="GO:0045254">
    <property type="term" value="C:pyruvate dehydrogenase complex"/>
    <property type="evidence" value="ECO:0007669"/>
    <property type="project" value="UniProtKB-UniRule"/>
</dbReference>
<dbReference type="Proteomes" id="UP000285710">
    <property type="component" value="Unassembled WGS sequence"/>
</dbReference>
<dbReference type="Pfam" id="PF00198">
    <property type="entry name" value="2-oxoacid_dh"/>
    <property type="match status" value="1"/>
</dbReference>
<evidence type="ECO:0000256" key="1">
    <source>
        <dbReference type="ARBA" id="ARBA00007317"/>
    </source>
</evidence>
<evidence type="ECO:0000313" key="11">
    <source>
        <dbReference type="EMBL" id="RWR06548.1"/>
    </source>
</evidence>
<proteinExistence type="inferred from homology"/>
<accession>A0A443IMU2</accession>
<dbReference type="NCBIfam" id="TIGR01349">
    <property type="entry name" value="PDHac_trf_mito"/>
    <property type="match status" value="1"/>
</dbReference>
<dbReference type="InterPro" id="IPR001078">
    <property type="entry name" value="2-oxoacid_DH_actylTfrase"/>
</dbReference>